<reference evidence="2" key="1">
    <citation type="submission" date="2023-03" db="EMBL/GenBank/DDBJ databases">
        <title>Electrophorus voltai genome.</title>
        <authorList>
            <person name="Bian C."/>
        </authorList>
    </citation>
    <scope>NUCLEOTIDE SEQUENCE</scope>
    <source>
        <strain evidence="2">CB-2022</strain>
        <tissue evidence="2">Muscle</tissue>
    </source>
</reference>
<dbReference type="Proteomes" id="UP001239994">
    <property type="component" value="Unassembled WGS sequence"/>
</dbReference>
<feature type="compositionally biased region" description="Polar residues" evidence="1">
    <location>
        <begin position="140"/>
        <end position="151"/>
    </location>
</feature>
<evidence type="ECO:0000313" key="2">
    <source>
        <dbReference type="EMBL" id="KAK1791069.1"/>
    </source>
</evidence>
<name>A0AAD8Z2A6_9TELE</name>
<dbReference type="PANTHER" id="PTHR14625:SF3">
    <property type="entry name" value="MICROCEPHALIN"/>
    <property type="match status" value="1"/>
</dbReference>
<evidence type="ECO:0000256" key="1">
    <source>
        <dbReference type="SAM" id="MobiDB-lite"/>
    </source>
</evidence>
<organism evidence="2 3">
    <name type="scientific">Electrophorus voltai</name>
    <dbReference type="NCBI Taxonomy" id="2609070"/>
    <lineage>
        <taxon>Eukaryota</taxon>
        <taxon>Metazoa</taxon>
        <taxon>Chordata</taxon>
        <taxon>Craniata</taxon>
        <taxon>Vertebrata</taxon>
        <taxon>Euteleostomi</taxon>
        <taxon>Actinopterygii</taxon>
        <taxon>Neopterygii</taxon>
        <taxon>Teleostei</taxon>
        <taxon>Ostariophysi</taxon>
        <taxon>Gymnotiformes</taxon>
        <taxon>Gymnotoidei</taxon>
        <taxon>Gymnotidae</taxon>
        <taxon>Electrophorus</taxon>
    </lineage>
</organism>
<sequence>MPVEYCPDVVAYVDVWSASKTENYSDPFIQQLRDMGAQHRCMQPRDIPLSTPKRLKRKLDKMMEGLVRSSPIGTKQCFVLFFSVAFFFVLSRPSHVISMCTVSDTSPFIIDEENGIVYSPSSRRADTMAQRLKEMRAQRENLSPTASQIQDSGMEDSVGPSLVETPTSLSKLLLEEEEPSCSLSDSHPCSKSEGDKGYYEHPSDKMKSHGQIEKGPCVSAEGLTTVKGGKEPMEVLASPQGKDSKNASDGLIDRCSEMCSKHGTMKTDKYMKNTGNGFQKSRMNYLITFLLHRYKFTCDRALES</sequence>
<comment type="caution">
    <text evidence="2">The sequence shown here is derived from an EMBL/GenBank/DDBJ whole genome shotgun (WGS) entry which is preliminary data.</text>
</comment>
<proteinExistence type="predicted"/>
<dbReference type="PANTHER" id="PTHR14625">
    <property type="entry name" value="MICROCEPHALIN"/>
    <property type="match status" value="1"/>
</dbReference>
<dbReference type="EMBL" id="JAROKS010000020">
    <property type="protein sequence ID" value="KAK1791069.1"/>
    <property type="molecule type" value="Genomic_DNA"/>
</dbReference>
<evidence type="ECO:0000313" key="3">
    <source>
        <dbReference type="Proteomes" id="UP001239994"/>
    </source>
</evidence>
<accession>A0AAD8Z2A6</accession>
<dbReference type="AlphaFoldDB" id="A0AAD8Z2A6"/>
<gene>
    <name evidence="2" type="ORF">P4O66_002111</name>
</gene>
<feature type="region of interest" description="Disordered" evidence="1">
    <location>
        <begin position="137"/>
        <end position="212"/>
    </location>
</feature>
<protein>
    <submittedName>
        <fullName evidence="2">Uncharacterized protein</fullName>
    </submittedName>
</protein>
<keyword evidence="3" id="KW-1185">Reference proteome</keyword>
<dbReference type="GO" id="GO:0000278">
    <property type="term" value="P:mitotic cell cycle"/>
    <property type="evidence" value="ECO:0007669"/>
    <property type="project" value="TreeGrafter"/>
</dbReference>
<feature type="compositionally biased region" description="Basic and acidic residues" evidence="1">
    <location>
        <begin position="188"/>
        <end position="212"/>
    </location>
</feature>
<dbReference type="InterPro" id="IPR022047">
    <property type="entry name" value="Microcephalin-like"/>
</dbReference>